<gene>
    <name evidence="2" type="ORF">KCX82_17860</name>
</gene>
<reference evidence="2" key="2">
    <citation type="submission" date="2021-04" db="EMBL/GenBank/DDBJ databases">
        <authorList>
            <person name="Liu J."/>
        </authorList>
    </citation>
    <scope>NUCLEOTIDE SEQUENCE</scope>
    <source>
        <strain evidence="2">BAD-6</strain>
    </source>
</reference>
<evidence type="ECO:0000313" key="3">
    <source>
        <dbReference type="Proteomes" id="UP000675664"/>
    </source>
</evidence>
<proteinExistence type="predicted"/>
<accession>A0A8J8B2F4</accession>
<evidence type="ECO:0000259" key="1">
    <source>
        <dbReference type="Pfam" id="PF13556"/>
    </source>
</evidence>
<dbReference type="Proteomes" id="UP000675664">
    <property type="component" value="Unassembled WGS sequence"/>
</dbReference>
<dbReference type="Pfam" id="PF13556">
    <property type="entry name" value="HTH_30"/>
    <property type="match status" value="1"/>
</dbReference>
<dbReference type="PANTHER" id="PTHR33744">
    <property type="entry name" value="CARBOHYDRATE DIACID REGULATOR"/>
    <property type="match status" value="1"/>
</dbReference>
<reference evidence="2" key="1">
    <citation type="submission" date="2021-04" db="EMBL/GenBank/DDBJ databases">
        <title>Sinoanaerobacter chloroacetimidivorans sp. nov., an obligate anaerobic bacterium isolated from anaerobic sludge.</title>
        <authorList>
            <person name="Bao Y."/>
        </authorList>
    </citation>
    <scope>NUCLEOTIDE SEQUENCE</scope>
    <source>
        <strain evidence="2">BAD-6</strain>
    </source>
</reference>
<keyword evidence="3" id="KW-1185">Reference proteome</keyword>
<dbReference type="Gene3D" id="1.10.10.2840">
    <property type="entry name" value="PucR C-terminal helix-turn-helix domain"/>
    <property type="match status" value="1"/>
</dbReference>
<name>A0A8J8B2F4_9FIRM</name>
<organism evidence="2 3">
    <name type="scientific">Sinanaerobacter chloroacetimidivorans</name>
    <dbReference type="NCBI Taxonomy" id="2818044"/>
    <lineage>
        <taxon>Bacteria</taxon>
        <taxon>Bacillati</taxon>
        <taxon>Bacillota</taxon>
        <taxon>Clostridia</taxon>
        <taxon>Peptostreptococcales</taxon>
        <taxon>Anaerovoracaceae</taxon>
        <taxon>Sinanaerobacter</taxon>
    </lineage>
</organism>
<dbReference type="InterPro" id="IPR042070">
    <property type="entry name" value="PucR_C-HTH_sf"/>
</dbReference>
<protein>
    <submittedName>
        <fullName evidence="2">Helix-turn-helix domain-containing protein</fullName>
    </submittedName>
</protein>
<sequence length="503" mass="57775">MQFRHIMENLKSDYKITIVSDANVDKITDIQLLDAKASSFEDGILYIGDLSSLNPKILLPEQLISITPLTKQSLPNGNFAFIQPEDLSSVFNYVHRLFYESLQLSNDFSQLIAMSIRGDNGQTIVNAAAQKLKNPVIVIDTGFKVLLYSDNFEITDHLWKENIARGYCTYEFITAVNEIMANTVSPINSISYVLDCPASPHSKLCSKIFWNNSLIGYTIMLEEKTPLNLMQREMLPNISYVMSDILSKNPDFAGIHGSLKSILLYHLLDDKQFENISIRMKASKIEPPKNMCCLVAACGTLSDEKQWESFALERLCLVFPQAYITHYKGYIVALIALSNTLDLKETEKKKLRELLPKVSKNLYISQNFTNIFSCRNYFEQCLFLHNLSLKLDMSDTILSYDAFAFYDLLSHYPNQKDLSEFVNPALKILKQYDEKNSTFLYETLRKYIECQYNATQTAAALFIHRNSLSYRMEKIEELTRINLTDSNQLFHITSSFYIENYLS</sequence>
<dbReference type="InterPro" id="IPR025736">
    <property type="entry name" value="PucR_C-HTH_dom"/>
</dbReference>
<dbReference type="EMBL" id="JAGSND010000016">
    <property type="protein sequence ID" value="MBR0599753.1"/>
    <property type="molecule type" value="Genomic_DNA"/>
</dbReference>
<dbReference type="RefSeq" id="WP_227019881.1">
    <property type="nucleotide sequence ID" value="NZ_JAGSND010000016.1"/>
</dbReference>
<feature type="domain" description="PucR C-terminal helix-turn-helix" evidence="1">
    <location>
        <begin position="440"/>
        <end position="493"/>
    </location>
</feature>
<dbReference type="InterPro" id="IPR051448">
    <property type="entry name" value="CdaR-like_regulators"/>
</dbReference>
<comment type="caution">
    <text evidence="2">The sequence shown here is derived from an EMBL/GenBank/DDBJ whole genome shotgun (WGS) entry which is preliminary data.</text>
</comment>
<dbReference type="AlphaFoldDB" id="A0A8J8B2F4"/>
<evidence type="ECO:0000313" key="2">
    <source>
        <dbReference type="EMBL" id="MBR0599753.1"/>
    </source>
</evidence>